<evidence type="ECO:0008006" key="8">
    <source>
        <dbReference type="Google" id="ProtNLM"/>
    </source>
</evidence>
<name>A0A8J6N279_9DELT</name>
<gene>
    <name evidence="6" type="ORF">H8E19_14010</name>
</gene>
<sequence>FRGLFLGIKTPKLLFWGLLRFCVVVLITILSVSLIFVYYQEILNFIWTKPVSYWILWLWYLTSWILFLCLVGLAAIISYLVSQILFSVLIMDHMSRITELINRGQATEAKRVSVLKLFGYLVMQEIPRTVLPVILSILLMIVGWLTPLGPVIMLVSSGVAAIFLAWDNTDLIPARQLVPFKTRFRLLLNSIPFHLGFGLPFLIPGLNLLLLSFAPIGATLYHMDKNKEQVSIKNSVMRHNGVS</sequence>
<evidence type="ECO:0000256" key="5">
    <source>
        <dbReference type="SAM" id="Phobius"/>
    </source>
</evidence>
<evidence type="ECO:0000313" key="6">
    <source>
        <dbReference type="EMBL" id="MBC8178516.1"/>
    </source>
</evidence>
<feature type="non-terminal residue" evidence="6">
    <location>
        <position position="1"/>
    </location>
</feature>
<feature type="transmembrane region" description="Helical" evidence="5">
    <location>
        <begin position="57"/>
        <end position="90"/>
    </location>
</feature>
<accession>A0A8J6N279</accession>
<feature type="transmembrane region" description="Helical" evidence="5">
    <location>
        <begin position="133"/>
        <end position="166"/>
    </location>
</feature>
<keyword evidence="2 5" id="KW-0812">Transmembrane</keyword>
<keyword evidence="4 5" id="KW-0472">Membrane</keyword>
<evidence type="ECO:0000313" key="7">
    <source>
        <dbReference type="Proteomes" id="UP000650524"/>
    </source>
</evidence>
<comment type="subcellular location">
    <subcellularLocation>
        <location evidence="1">Membrane</location>
        <topology evidence="1">Multi-pass membrane protein</topology>
    </subcellularLocation>
</comment>
<reference evidence="6 7" key="1">
    <citation type="submission" date="2020-08" db="EMBL/GenBank/DDBJ databases">
        <title>Bridging the membrane lipid divide: bacteria of the FCB group superphylum have the potential to synthesize archaeal ether lipids.</title>
        <authorList>
            <person name="Villanueva L."/>
            <person name="Von Meijenfeldt F.A.B."/>
            <person name="Westbye A.B."/>
            <person name="Yadav S."/>
            <person name="Hopmans E.C."/>
            <person name="Dutilh B.E."/>
            <person name="Sinninghe Damste J.S."/>
        </authorList>
    </citation>
    <scope>NUCLEOTIDE SEQUENCE [LARGE SCALE GENOMIC DNA]</scope>
    <source>
        <strain evidence="6">NIOZ-UU27</strain>
    </source>
</reference>
<comment type="caution">
    <text evidence="6">The sequence shown here is derived from an EMBL/GenBank/DDBJ whole genome shotgun (WGS) entry which is preliminary data.</text>
</comment>
<proteinExistence type="predicted"/>
<feature type="transmembrane region" description="Helical" evidence="5">
    <location>
        <begin position="197"/>
        <end position="221"/>
    </location>
</feature>
<evidence type="ECO:0000256" key="4">
    <source>
        <dbReference type="ARBA" id="ARBA00023136"/>
    </source>
</evidence>
<evidence type="ECO:0000256" key="1">
    <source>
        <dbReference type="ARBA" id="ARBA00004141"/>
    </source>
</evidence>
<dbReference type="Pfam" id="PF07264">
    <property type="entry name" value="EI24"/>
    <property type="match status" value="1"/>
</dbReference>
<dbReference type="AlphaFoldDB" id="A0A8J6N279"/>
<keyword evidence="3 5" id="KW-1133">Transmembrane helix</keyword>
<dbReference type="Proteomes" id="UP000650524">
    <property type="component" value="Unassembled WGS sequence"/>
</dbReference>
<dbReference type="EMBL" id="JACNJD010000284">
    <property type="protein sequence ID" value="MBC8178516.1"/>
    <property type="molecule type" value="Genomic_DNA"/>
</dbReference>
<dbReference type="InterPro" id="IPR059112">
    <property type="entry name" value="CysZ/EI24"/>
</dbReference>
<feature type="transmembrane region" description="Helical" evidence="5">
    <location>
        <begin position="12"/>
        <end position="37"/>
    </location>
</feature>
<organism evidence="6 7">
    <name type="scientific">Candidatus Desulfacyla euxinica</name>
    <dbReference type="NCBI Taxonomy" id="2841693"/>
    <lineage>
        <taxon>Bacteria</taxon>
        <taxon>Deltaproteobacteria</taxon>
        <taxon>Candidatus Desulfacyla</taxon>
    </lineage>
</organism>
<evidence type="ECO:0000256" key="3">
    <source>
        <dbReference type="ARBA" id="ARBA00022989"/>
    </source>
</evidence>
<evidence type="ECO:0000256" key="2">
    <source>
        <dbReference type="ARBA" id="ARBA00022692"/>
    </source>
</evidence>
<protein>
    <recommendedName>
        <fullName evidence="8">EI24 domain-containing protein</fullName>
    </recommendedName>
</protein>